<evidence type="ECO:0000313" key="2">
    <source>
        <dbReference type="Proteomes" id="UP000178565"/>
    </source>
</evidence>
<dbReference type="EMBL" id="MFDM01000020">
    <property type="protein sequence ID" value="OGE42819.1"/>
    <property type="molecule type" value="Genomic_DNA"/>
</dbReference>
<protein>
    <submittedName>
        <fullName evidence="1">Uncharacterized protein</fullName>
    </submittedName>
</protein>
<reference evidence="1 2" key="1">
    <citation type="journal article" date="2016" name="Nat. Commun.">
        <title>Thousands of microbial genomes shed light on interconnected biogeochemical processes in an aquifer system.</title>
        <authorList>
            <person name="Anantharaman K."/>
            <person name="Brown C.T."/>
            <person name="Hug L.A."/>
            <person name="Sharon I."/>
            <person name="Castelle C.J."/>
            <person name="Probst A.J."/>
            <person name="Thomas B.C."/>
            <person name="Singh A."/>
            <person name="Wilkins M.J."/>
            <person name="Karaoz U."/>
            <person name="Brodie E.L."/>
            <person name="Williams K.H."/>
            <person name="Hubbard S.S."/>
            <person name="Banfield J.F."/>
        </authorList>
    </citation>
    <scope>NUCLEOTIDE SEQUENCE [LARGE SCALE GENOMIC DNA]</scope>
</reference>
<dbReference type="Proteomes" id="UP000178565">
    <property type="component" value="Unassembled WGS sequence"/>
</dbReference>
<gene>
    <name evidence="1" type="ORF">A3B45_01095</name>
</gene>
<accession>A0A1F5KPS5</accession>
<proteinExistence type="predicted"/>
<name>A0A1F5KPS5_9BACT</name>
<sequence>MTQIPSSEGGSPERILASTASEGEETLEQLHLEIYRKALQLLNGVNPQNPFEQIFADKSESRIVRRAVENLMETVPMPKRPIVLQSPQEIIERGGREEKIKKYIAEFSGDIMFNYGFRQIRIFFNSLGPYLEGTEEPKVDNGRV</sequence>
<dbReference type="STRING" id="1797785.A3B45_01095"/>
<comment type="caution">
    <text evidence="1">The sequence shown here is derived from an EMBL/GenBank/DDBJ whole genome shotgun (WGS) entry which is preliminary data.</text>
</comment>
<dbReference type="AlphaFoldDB" id="A0A1F5KPS5"/>
<evidence type="ECO:0000313" key="1">
    <source>
        <dbReference type="EMBL" id="OGE42819.1"/>
    </source>
</evidence>
<organism evidence="1 2">
    <name type="scientific">Candidatus Daviesbacteria bacterium RIFCSPLOWO2_01_FULL_39_12</name>
    <dbReference type="NCBI Taxonomy" id="1797785"/>
    <lineage>
        <taxon>Bacteria</taxon>
        <taxon>Candidatus Daviesiibacteriota</taxon>
    </lineage>
</organism>